<proteinExistence type="predicted"/>
<dbReference type="InterPro" id="IPR041664">
    <property type="entry name" value="AAA_16"/>
</dbReference>
<dbReference type="OrthoDB" id="3178131at2"/>
<dbReference type="InterPro" id="IPR011990">
    <property type="entry name" value="TPR-like_helical_dom_sf"/>
</dbReference>
<dbReference type="SUPFAM" id="SSF48452">
    <property type="entry name" value="TPR-like"/>
    <property type="match status" value="1"/>
</dbReference>
<dbReference type="SUPFAM" id="SSF52540">
    <property type="entry name" value="P-loop containing nucleoside triphosphate hydrolases"/>
    <property type="match status" value="1"/>
</dbReference>
<dbReference type="InterPro" id="IPR000792">
    <property type="entry name" value="Tscrpt_reg_LuxR_C"/>
</dbReference>
<dbReference type="GO" id="GO:0004016">
    <property type="term" value="F:adenylate cyclase activity"/>
    <property type="evidence" value="ECO:0007669"/>
    <property type="project" value="TreeGrafter"/>
</dbReference>
<evidence type="ECO:0000256" key="3">
    <source>
        <dbReference type="SAM" id="MobiDB-lite"/>
    </source>
</evidence>
<dbReference type="Proteomes" id="UP000245992">
    <property type="component" value="Unassembled WGS sequence"/>
</dbReference>
<keyword evidence="1" id="KW-0547">Nucleotide-binding</keyword>
<accession>A0A2T7T4F9</accession>
<evidence type="ECO:0000259" key="4">
    <source>
        <dbReference type="PROSITE" id="PS50043"/>
    </source>
</evidence>
<dbReference type="PANTHER" id="PTHR16305">
    <property type="entry name" value="TESTICULAR SOLUBLE ADENYLYL CYCLASE"/>
    <property type="match status" value="1"/>
</dbReference>
<dbReference type="GO" id="GO:0003677">
    <property type="term" value="F:DNA binding"/>
    <property type="evidence" value="ECO:0007669"/>
    <property type="project" value="InterPro"/>
</dbReference>
<dbReference type="InterPro" id="IPR027417">
    <property type="entry name" value="P-loop_NTPase"/>
</dbReference>
<evidence type="ECO:0000313" key="6">
    <source>
        <dbReference type="Proteomes" id="UP000245992"/>
    </source>
</evidence>
<evidence type="ECO:0000256" key="2">
    <source>
        <dbReference type="ARBA" id="ARBA00022840"/>
    </source>
</evidence>
<name>A0A2T7T4F9_9ACTN</name>
<feature type="compositionally biased region" description="Polar residues" evidence="3">
    <location>
        <begin position="855"/>
        <end position="869"/>
    </location>
</feature>
<dbReference type="STRING" id="1440053.GCA_000718095_03044"/>
<evidence type="ECO:0000256" key="1">
    <source>
        <dbReference type="ARBA" id="ARBA00022741"/>
    </source>
</evidence>
<dbReference type="CDD" id="cd06170">
    <property type="entry name" value="LuxR_C_like"/>
    <property type="match status" value="1"/>
</dbReference>
<dbReference type="SMART" id="SM00421">
    <property type="entry name" value="HTH_LUXR"/>
    <property type="match status" value="1"/>
</dbReference>
<evidence type="ECO:0000313" key="5">
    <source>
        <dbReference type="EMBL" id="PVE09951.1"/>
    </source>
</evidence>
<comment type="caution">
    <text evidence="5">The sequence shown here is derived from an EMBL/GenBank/DDBJ whole genome shotgun (WGS) entry which is preliminary data.</text>
</comment>
<dbReference type="PANTHER" id="PTHR16305:SF35">
    <property type="entry name" value="TRANSCRIPTIONAL ACTIVATOR DOMAIN"/>
    <property type="match status" value="1"/>
</dbReference>
<sequence>MNWASPRDYAAEFGELLAEAGPHQGGVMALHGGPGTGKTTLLRRFREHAAESGALYLAATGFRNESDVPFATIEQLTHSSGLPAEARAAVHRLWEGGVPREASDSGHVERMRDLTSALEAAARKTPLVVAVDDTQYADELSRACLLHLARRAQNSGIIMVITFGQALCEGHADRTEEFLLVPGCRVGEIAPLSKAEVRRLLEGRLGAGTAEELLAAVHRVSGGSPALVHALIRDYKAARKARPEPGAAGEEDAVVGKAFEWVYVARLKHHPQLLAYVRALAVLGPHATPARLGQLLDRGPERLAMEMRELELAGLLEDGGFRHPAARRAVLKALGGDECAGLHLRAAGVLQAEGVSVTTVAEHLVAGGGIPDDAGVAVLLRASRQLLAEGKVDASLRCLRLADRAEPAEPQRVEVDLGLLGALWCVNPAAAEPEVSRLMSAMSAGALDARAVHALVAWLLWFGRTKEAGEAITHLGKSYDPRDPRAGEQLTATRAIVAHLSPALLPDLPESDPSSGIRDMTSAAYLEHAAHMSLGPSGVPLGDNDLLVLDRDETDTGDAGTLPPPVPGARYSWDRDAITLLELVQHGDLSQAERLGAALLARLPAEGSPARFAIFQSVHAYIALQRGEMDTAVTRAATALEHLPHHGWGVVIGTPLSTLVHAHTAMGRSDEAARYLEYPVPDEMFHSTIGLFYLVARGHHSLATGRPYAALNDFTACAPLGEKWHSRSRHLLGWRTGAAEAYVALDEPARARTMVERELADIGPRPSRLRGNALRILAATSPPDQREALLREAVHILRLSDNRFALARALADLGRSQLDNGRVQESRTAWEEAQQLGHQPEARTSPWMTWMPSHPRTTSDLPAVSSSSADKPLLSDAERRVAALASEGKSNRQIARHLYITVSTVEQHLTRVYRKLSVRRRAELSQFLGLLTNGMDFPAD</sequence>
<keyword evidence="2" id="KW-0067">ATP-binding</keyword>
<feature type="region of interest" description="Disordered" evidence="3">
    <location>
        <begin position="824"/>
        <end position="872"/>
    </location>
</feature>
<gene>
    <name evidence="5" type="ORF">Y717_22535</name>
</gene>
<dbReference type="Pfam" id="PF13191">
    <property type="entry name" value="AAA_16"/>
    <property type="match status" value="1"/>
</dbReference>
<dbReference type="GO" id="GO:0005737">
    <property type="term" value="C:cytoplasm"/>
    <property type="evidence" value="ECO:0007669"/>
    <property type="project" value="TreeGrafter"/>
</dbReference>
<keyword evidence="6" id="KW-1185">Reference proteome</keyword>
<dbReference type="AlphaFoldDB" id="A0A2T7T4F9"/>
<dbReference type="PROSITE" id="PS00622">
    <property type="entry name" value="HTH_LUXR_1"/>
    <property type="match status" value="1"/>
</dbReference>
<dbReference type="EMBL" id="AZSP01000237">
    <property type="protein sequence ID" value="PVE09951.1"/>
    <property type="molecule type" value="Genomic_DNA"/>
</dbReference>
<dbReference type="SMART" id="SM00382">
    <property type="entry name" value="AAA"/>
    <property type="match status" value="1"/>
</dbReference>
<dbReference type="RefSeq" id="WP_030352125.1">
    <property type="nucleotide sequence ID" value="NZ_AZSP01000237.1"/>
</dbReference>
<dbReference type="PRINTS" id="PR00038">
    <property type="entry name" value="HTHLUXR"/>
</dbReference>
<dbReference type="PROSITE" id="PS50043">
    <property type="entry name" value="HTH_LUXR_2"/>
    <property type="match status" value="1"/>
</dbReference>
<dbReference type="Pfam" id="PF00196">
    <property type="entry name" value="GerE"/>
    <property type="match status" value="1"/>
</dbReference>
<organism evidence="5 6">
    <name type="scientific">Streptomyces scopuliridis RB72</name>
    <dbReference type="NCBI Taxonomy" id="1440053"/>
    <lineage>
        <taxon>Bacteria</taxon>
        <taxon>Bacillati</taxon>
        <taxon>Actinomycetota</taxon>
        <taxon>Actinomycetes</taxon>
        <taxon>Kitasatosporales</taxon>
        <taxon>Streptomycetaceae</taxon>
        <taxon>Streptomyces</taxon>
    </lineage>
</organism>
<dbReference type="Gene3D" id="1.25.40.10">
    <property type="entry name" value="Tetratricopeptide repeat domain"/>
    <property type="match status" value="1"/>
</dbReference>
<dbReference type="InterPro" id="IPR003593">
    <property type="entry name" value="AAA+_ATPase"/>
</dbReference>
<dbReference type="InterPro" id="IPR036388">
    <property type="entry name" value="WH-like_DNA-bd_sf"/>
</dbReference>
<dbReference type="Gene3D" id="3.40.50.300">
    <property type="entry name" value="P-loop containing nucleotide triphosphate hydrolases"/>
    <property type="match status" value="1"/>
</dbReference>
<dbReference type="GO" id="GO:0005524">
    <property type="term" value="F:ATP binding"/>
    <property type="evidence" value="ECO:0007669"/>
    <property type="project" value="UniProtKB-KW"/>
</dbReference>
<dbReference type="InterPro" id="IPR016032">
    <property type="entry name" value="Sig_transdc_resp-reg_C-effctor"/>
</dbReference>
<dbReference type="Gene3D" id="1.10.10.10">
    <property type="entry name" value="Winged helix-like DNA-binding domain superfamily/Winged helix DNA-binding domain"/>
    <property type="match status" value="1"/>
</dbReference>
<dbReference type="SUPFAM" id="SSF46894">
    <property type="entry name" value="C-terminal effector domain of the bipartite response regulators"/>
    <property type="match status" value="1"/>
</dbReference>
<reference evidence="5 6" key="1">
    <citation type="submission" date="2013-12" db="EMBL/GenBank/DDBJ databases">
        <title>Annotated genome of Streptomyces scopuliridis.</title>
        <authorList>
            <person name="Olson J.B."/>
        </authorList>
    </citation>
    <scope>NUCLEOTIDE SEQUENCE [LARGE SCALE GENOMIC DNA]</scope>
    <source>
        <strain evidence="5 6">RB72</strain>
    </source>
</reference>
<protein>
    <recommendedName>
        <fullName evidence="4">HTH luxR-type domain-containing protein</fullName>
    </recommendedName>
</protein>
<dbReference type="GO" id="GO:0006355">
    <property type="term" value="P:regulation of DNA-templated transcription"/>
    <property type="evidence" value="ECO:0007669"/>
    <property type="project" value="InterPro"/>
</dbReference>
<feature type="domain" description="HTH luxR-type" evidence="4">
    <location>
        <begin position="867"/>
        <end position="932"/>
    </location>
</feature>